<comment type="caution">
    <text evidence="2">The sequence shown here is derived from an EMBL/GenBank/DDBJ whole genome shotgun (WGS) entry which is preliminary data.</text>
</comment>
<name>A0A8J2KLH2_9HEXA</name>
<accession>A0A8J2KLH2</accession>
<protein>
    <submittedName>
        <fullName evidence="2">Uncharacterized protein</fullName>
    </submittedName>
</protein>
<organism evidence="2 3">
    <name type="scientific">Allacma fusca</name>
    <dbReference type="NCBI Taxonomy" id="39272"/>
    <lineage>
        <taxon>Eukaryota</taxon>
        <taxon>Metazoa</taxon>
        <taxon>Ecdysozoa</taxon>
        <taxon>Arthropoda</taxon>
        <taxon>Hexapoda</taxon>
        <taxon>Collembola</taxon>
        <taxon>Symphypleona</taxon>
        <taxon>Sminthuridae</taxon>
        <taxon>Allacma</taxon>
    </lineage>
</organism>
<sequence>MCSSHDNPPKKVNSMECLHINTKKYSTQKPNRKRLRPRQKTVRIGGVVIAMVVEMVVTEVVVTDMVVEMADTEMVDTEVEVMDMAAEMVAMEAEMVATEVDMVVTVVDTGMGDSKPLTCPEWSYISNPAEIFCLPREQT</sequence>
<evidence type="ECO:0000313" key="2">
    <source>
        <dbReference type="EMBL" id="CAG7727451.1"/>
    </source>
</evidence>
<keyword evidence="1" id="KW-1133">Transmembrane helix</keyword>
<reference evidence="2" key="1">
    <citation type="submission" date="2021-06" db="EMBL/GenBank/DDBJ databases">
        <authorList>
            <person name="Hodson N. C."/>
            <person name="Mongue J. A."/>
            <person name="Jaron S. K."/>
        </authorList>
    </citation>
    <scope>NUCLEOTIDE SEQUENCE</scope>
</reference>
<evidence type="ECO:0000313" key="3">
    <source>
        <dbReference type="Proteomes" id="UP000708208"/>
    </source>
</evidence>
<evidence type="ECO:0000256" key="1">
    <source>
        <dbReference type="SAM" id="Phobius"/>
    </source>
</evidence>
<proteinExistence type="predicted"/>
<dbReference type="Proteomes" id="UP000708208">
    <property type="component" value="Unassembled WGS sequence"/>
</dbReference>
<feature type="transmembrane region" description="Helical" evidence="1">
    <location>
        <begin position="42"/>
        <end position="62"/>
    </location>
</feature>
<dbReference type="EMBL" id="CAJVCH010148577">
    <property type="protein sequence ID" value="CAG7727451.1"/>
    <property type="molecule type" value="Genomic_DNA"/>
</dbReference>
<keyword evidence="1" id="KW-0472">Membrane</keyword>
<dbReference type="AlphaFoldDB" id="A0A8J2KLH2"/>
<gene>
    <name evidence="2" type="ORF">AFUS01_LOCUS16292</name>
</gene>
<keyword evidence="1" id="KW-0812">Transmembrane</keyword>
<keyword evidence="3" id="KW-1185">Reference proteome</keyword>